<evidence type="ECO:0008006" key="4">
    <source>
        <dbReference type="Google" id="ProtNLM"/>
    </source>
</evidence>
<feature type="signal peptide" evidence="1">
    <location>
        <begin position="1"/>
        <end position="20"/>
    </location>
</feature>
<organism evidence="2 3">
    <name type="scientific">Candidatus Gottesmanbacteria bacterium RIFOXYB1_FULL_47_11</name>
    <dbReference type="NCBI Taxonomy" id="1798401"/>
    <lineage>
        <taxon>Bacteria</taxon>
        <taxon>Candidatus Gottesmaniibacteriota</taxon>
    </lineage>
</organism>
<proteinExistence type="predicted"/>
<dbReference type="AlphaFoldDB" id="A0A1F6BG46"/>
<comment type="caution">
    <text evidence="2">The sequence shown here is derived from an EMBL/GenBank/DDBJ whole genome shotgun (WGS) entry which is preliminary data.</text>
</comment>
<dbReference type="Proteomes" id="UP000176186">
    <property type="component" value="Unassembled WGS sequence"/>
</dbReference>
<protein>
    <recommendedName>
        <fullName evidence="4">TPM domain-containing protein</fullName>
    </recommendedName>
</protein>
<name>A0A1F6BG46_9BACT</name>
<feature type="chain" id="PRO_5009523084" description="TPM domain-containing protein" evidence="1">
    <location>
        <begin position="21"/>
        <end position="187"/>
    </location>
</feature>
<dbReference type="EMBL" id="MFKE01000003">
    <property type="protein sequence ID" value="OGG35904.1"/>
    <property type="molecule type" value="Genomic_DNA"/>
</dbReference>
<sequence>MKKLFLLFFILVLVGCSSKASPTPQGNRDSIPGQPAFPSLVQYWVVDNGCNFSQEAKENAFEVFDALNRDHIAQVAVVCQTGIKGGPADASTWISHWFNYVGLGSLEDKRAVAVLIRPDVKPEDYRITINPNDALYWFTSYDELPIKQEAADFANYGDFDGCLESLVRNLDGFLRAKWATYGPTSNP</sequence>
<dbReference type="PROSITE" id="PS51257">
    <property type="entry name" value="PROKAR_LIPOPROTEIN"/>
    <property type="match status" value="1"/>
</dbReference>
<keyword evidence="1" id="KW-0732">Signal</keyword>
<reference evidence="2 3" key="1">
    <citation type="journal article" date="2016" name="Nat. Commun.">
        <title>Thousands of microbial genomes shed light on interconnected biogeochemical processes in an aquifer system.</title>
        <authorList>
            <person name="Anantharaman K."/>
            <person name="Brown C.T."/>
            <person name="Hug L.A."/>
            <person name="Sharon I."/>
            <person name="Castelle C.J."/>
            <person name="Probst A.J."/>
            <person name="Thomas B.C."/>
            <person name="Singh A."/>
            <person name="Wilkins M.J."/>
            <person name="Karaoz U."/>
            <person name="Brodie E.L."/>
            <person name="Williams K.H."/>
            <person name="Hubbard S.S."/>
            <person name="Banfield J.F."/>
        </authorList>
    </citation>
    <scope>NUCLEOTIDE SEQUENCE [LARGE SCALE GENOMIC DNA]</scope>
</reference>
<evidence type="ECO:0000313" key="2">
    <source>
        <dbReference type="EMBL" id="OGG35904.1"/>
    </source>
</evidence>
<gene>
    <name evidence="2" type="ORF">A2363_01495</name>
</gene>
<evidence type="ECO:0000313" key="3">
    <source>
        <dbReference type="Proteomes" id="UP000176186"/>
    </source>
</evidence>
<evidence type="ECO:0000256" key="1">
    <source>
        <dbReference type="SAM" id="SignalP"/>
    </source>
</evidence>
<dbReference type="Gene3D" id="3.10.310.50">
    <property type="match status" value="1"/>
</dbReference>
<accession>A0A1F6BG46</accession>